<dbReference type="Proteomes" id="UP000318053">
    <property type="component" value="Unassembled WGS sequence"/>
</dbReference>
<reference evidence="1 2" key="1">
    <citation type="submission" date="2019-02" db="EMBL/GenBank/DDBJ databases">
        <title>Deep-cultivation of Planctomycetes and their phenomic and genomic characterization uncovers novel biology.</title>
        <authorList>
            <person name="Wiegand S."/>
            <person name="Jogler M."/>
            <person name="Boedeker C."/>
            <person name="Pinto D."/>
            <person name="Vollmers J."/>
            <person name="Rivas-Marin E."/>
            <person name="Kohn T."/>
            <person name="Peeters S.H."/>
            <person name="Heuer A."/>
            <person name="Rast P."/>
            <person name="Oberbeckmann S."/>
            <person name="Bunk B."/>
            <person name="Jeske O."/>
            <person name="Meyerdierks A."/>
            <person name="Storesund J.E."/>
            <person name="Kallscheuer N."/>
            <person name="Luecker S."/>
            <person name="Lage O.M."/>
            <person name="Pohl T."/>
            <person name="Merkel B.J."/>
            <person name="Hornburger P."/>
            <person name="Mueller R.-W."/>
            <person name="Bruemmer F."/>
            <person name="Labrenz M."/>
            <person name="Spormann A.M."/>
            <person name="Op Den Camp H."/>
            <person name="Overmann J."/>
            <person name="Amann R."/>
            <person name="Jetten M.S.M."/>
            <person name="Mascher T."/>
            <person name="Medema M.H."/>
            <person name="Devos D.P."/>
            <person name="Kaster A.-K."/>
            <person name="Ovreas L."/>
            <person name="Rohde M."/>
            <person name="Galperin M.Y."/>
            <person name="Jogler C."/>
        </authorList>
    </citation>
    <scope>NUCLEOTIDE SEQUENCE [LARGE SCALE GENOMIC DNA]</scope>
    <source>
        <strain evidence="1 2">CA85</strain>
    </source>
</reference>
<accession>A0A5C5XP32</accession>
<sequence length="229" mass="25529">MCSSPSSLTSRSNPFASRFVRPGALAFRGVDGGAGAEQSSDEPQHNFAERLIARLREARCGVIVGNHGTGKSTLLRELAGPLDREMSGGVWVQLTQSHGYRETLNNVRTLGRLQRSVARGGVFVIDGAEQVPRFLRSWIAHRCRRGGQFALVTSHHELAGFETLYHTELSPELINELLGELLAPEKNDIDPALHTQLRNHLQTRDLREVSNLRDLWDELYDVAQAYSNY</sequence>
<gene>
    <name evidence="1" type="ORF">CA85_38130</name>
</gene>
<keyword evidence="2" id="KW-1185">Reference proteome</keyword>
<dbReference type="OrthoDB" id="282562at2"/>
<dbReference type="InterPro" id="IPR027417">
    <property type="entry name" value="P-loop_NTPase"/>
</dbReference>
<name>A0A5C5XP32_9BACT</name>
<dbReference type="RefSeq" id="WP_146392705.1">
    <property type="nucleotide sequence ID" value="NZ_SJPK01000010.1"/>
</dbReference>
<proteinExistence type="predicted"/>
<evidence type="ECO:0000313" key="1">
    <source>
        <dbReference type="EMBL" id="TWT64680.1"/>
    </source>
</evidence>
<dbReference type="EMBL" id="SJPK01000010">
    <property type="protein sequence ID" value="TWT64680.1"/>
    <property type="molecule type" value="Genomic_DNA"/>
</dbReference>
<evidence type="ECO:0008006" key="3">
    <source>
        <dbReference type="Google" id="ProtNLM"/>
    </source>
</evidence>
<dbReference type="AlphaFoldDB" id="A0A5C5XP32"/>
<protein>
    <recommendedName>
        <fullName evidence="3">AAA+ ATPase domain-containing protein</fullName>
    </recommendedName>
</protein>
<comment type="caution">
    <text evidence="1">The sequence shown here is derived from an EMBL/GenBank/DDBJ whole genome shotgun (WGS) entry which is preliminary data.</text>
</comment>
<dbReference type="SUPFAM" id="SSF52540">
    <property type="entry name" value="P-loop containing nucleoside triphosphate hydrolases"/>
    <property type="match status" value="1"/>
</dbReference>
<evidence type="ECO:0000313" key="2">
    <source>
        <dbReference type="Proteomes" id="UP000318053"/>
    </source>
</evidence>
<organism evidence="1 2">
    <name type="scientific">Allorhodopirellula solitaria</name>
    <dbReference type="NCBI Taxonomy" id="2527987"/>
    <lineage>
        <taxon>Bacteria</taxon>
        <taxon>Pseudomonadati</taxon>
        <taxon>Planctomycetota</taxon>
        <taxon>Planctomycetia</taxon>
        <taxon>Pirellulales</taxon>
        <taxon>Pirellulaceae</taxon>
        <taxon>Allorhodopirellula</taxon>
    </lineage>
</organism>